<accession>A0AA35SEM8</accession>
<organism evidence="3 4">
    <name type="scientific">Geodia barretti</name>
    <name type="common">Barrett's horny sponge</name>
    <dbReference type="NCBI Taxonomy" id="519541"/>
    <lineage>
        <taxon>Eukaryota</taxon>
        <taxon>Metazoa</taxon>
        <taxon>Porifera</taxon>
        <taxon>Demospongiae</taxon>
        <taxon>Heteroscleromorpha</taxon>
        <taxon>Tetractinellida</taxon>
        <taxon>Astrophorina</taxon>
        <taxon>Geodiidae</taxon>
        <taxon>Geodia</taxon>
    </lineage>
</organism>
<dbReference type="SMART" id="SM00005">
    <property type="entry name" value="DEATH"/>
    <property type="match status" value="1"/>
</dbReference>
<dbReference type="InterPro" id="IPR000488">
    <property type="entry name" value="Death_dom"/>
</dbReference>
<dbReference type="EMBL" id="CASHTH010002354">
    <property type="protein sequence ID" value="CAI8028695.1"/>
    <property type="molecule type" value="Genomic_DNA"/>
</dbReference>
<gene>
    <name evidence="3" type="ORF">GBAR_LOCUS16327</name>
</gene>
<evidence type="ECO:0000313" key="4">
    <source>
        <dbReference type="Proteomes" id="UP001174909"/>
    </source>
</evidence>
<dbReference type="Proteomes" id="UP001174909">
    <property type="component" value="Unassembled WGS sequence"/>
</dbReference>
<name>A0AA35SEM8_GEOBA</name>
<evidence type="ECO:0000259" key="2">
    <source>
        <dbReference type="PROSITE" id="PS50017"/>
    </source>
</evidence>
<dbReference type="Pfam" id="PF00531">
    <property type="entry name" value="Death"/>
    <property type="match status" value="1"/>
</dbReference>
<dbReference type="SUPFAM" id="SSF47986">
    <property type="entry name" value="DEATH domain"/>
    <property type="match status" value="1"/>
</dbReference>
<protein>
    <recommendedName>
        <fullName evidence="2">Death domain-containing protein</fullName>
    </recommendedName>
</protein>
<feature type="compositionally biased region" description="Acidic residues" evidence="1">
    <location>
        <begin position="579"/>
        <end position="594"/>
    </location>
</feature>
<sequence>MCTKFRTDDIIMNNTDIPPDILDTIVDDYYIKVIANKYLISWEELVPVLGFTYAQERAISRSFPNDYGQQKRSFLYQWKDLNGDGATYRVLINAAEAEEHRNLADNIRKLLRERFRISSPPSLAVRPALSAPLVCCCFESIAYLHHELFPVASSSHPYPPLDPLYIAGKCGSQPYPIISHKLKKRRSYHIPPQPPSVALNHNCLCTTQTLSWPTNILQKLSHLEDTFVMVLTNAQYCFSNMTPEYTDRFKILLINLPISTRFEHLTFLTVESQGISSARNMMEIFQILKNHWNPFDIGLLEHLVDVFGTGDLKQDMDNYKKNLEAFEKSTTVQRFQDAWNKSIHAPDHYGRIVKIMKADPFRCTLWKVRCFKENLRKRATLQNYVGAVTRLAVSSVIITFALPRYGILLVKNNIDAGFWADQNMESVTIDGEEVFPKNANRAATHSSTSGSTVADTKNGNRAPMSHSDVLSTSGPSKSMGVFSNLLALQLVPKGEGESLTKSYIFSYDLFKSEIVAVSYSFPFGLEQNAYEPHGVEITFSGTGGQELLQSLLKACQPDPSLKLYGIGEKEILDERATPEDEQPSEGDVHDEEVSGEMVVPRGRGTNRRCVLL</sequence>
<comment type="caution">
    <text evidence="3">The sequence shown here is derived from an EMBL/GenBank/DDBJ whole genome shotgun (WGS) entry which is preliminary data.</text>
</comment>
<keyword evidence="4" id="KW-1185">Reference proteome</keyword>
<evidence type="ECO:0000256" key="1">
    <source>
        <dbReference type="SAM" id="MobiDB-lite"/>
    </source>
</evidence>
<feature type="domain" description="Death" evidence="2">
    <location>
        <begin position="27"/>
        <end position="111"/>
    </location>
</feature>
<feature type="region of interest" description="Disordered" evidence="1">
    <location>
        <begin position="574"/>
        <end position="606"/>
    </location>
</feature>
<dbReference type="CDD" id="cd01670">
    <property type="entry name" value="Death"/>
    <property type="match status" value="1"/>
</dbReference>
<feature type="region of interest" description="Disordered" evidence="1">
    <location>
        <begin position="440"/>
        <end position="472"/>
    </location>
</feature>
<dbReference type="AlphaFoldDB" id="A0AA35SEM8"/>
<dbReference type="PROSITE" id="PS50017">
    <property type="entry name" value="DEATH_DOMAIN"/>
    <property type="match status" value="1"/>
</dbReference>
<proteinExistence type="predicted"/>
<feature type="compositionally biased region" description="Polar residues" evidence="1">
    <location>
        <begin position="441"/>
        <end position="459"/>
    </location>
</feature>
<reference evidence="3" key="1">
    <citation type="submission" date="2023-03" db="EMBL/GenBank/DDBJ databases">
        <authorList>
            <person name="Steffen K."/>
            <person name="Cardenas P."/>
        </authorList>
    </citation>
    <scope>NUCLEOTIDE SEQUENCE</scope>
</reference>
<dbReference type="GO" id="GO:0007165">
    <property type="term" value="P:signal transduction"/>
    <property type="evidence" value="ECO:0007669"/>
    <property type="project" value="InterPro"/>
</dbReference>
<dbReference type="Gene3D" id="1.10.533.10">
    <property type="entry name" value="Death Domain, Fas"/>
    <property type="match status" value="1"/>
</dbReference>
<evidence type="ECO:0000313" key="3">
    <source>
        <dbReference type="EMBL" id="CAI8028695.1"/>
    </source>
</evidence>
<dbReference type="InterPro" id="IPR011029">
    <property type="entry name" value="DEATH-like_dom_sf"/>
</dbReference>